<reference evidence="1" key="1">
    <citation type="submission" date="2018-11" db="EMBL/GenBank/DDBJ databases">
        <authorList>
            <consortium name="Pathogen Informatics"/>
        </authorList>
    </citation>
    <scope>NUCLEOTIDE SEQUENCE</scope>
</reference>
<accession>A0A448WSH0</accession>
<dbReference type="Proteomes" id="UP000784294">
    <property type="component" value="Unassembled WGS sequence"/>
</dbReference>
<protein>
    <submittedName>
        <fullName evidence="1">Uncharacterized protein</fullName>
    </submittedName>
</protein>
<comment type="caution">
    <text evidence="1">The sequence shown here is derived from an EMBL/GenBank/DDBJ whole genome shotgun (WGS) entry which is preliminary data.</text>
</comment>
<evidence type="ECO:0000313" key="2">
    <source>
        <dbReference type="Proteomes" id="UP000784294"/>
    </source>
</evidence>
<evidence type="ECO:0000313" key="1">
    <source>
        <dbReference type="EMBL" id="VEL19141.1"/>
    </source>
</evidence>
<organism evidence="1 2">
    <name type="scientific">Protopolystoma xenopodis</name>
    <dbReference type="NCBI Taxonomy" id="117903"/>
    <lineage>
        <taxon>Eukaryota</taxon>
        <taxon>Metazoa</taxon>
        <taxon>Spiralia</taxon>
        <taxon>Lophotrochozoa</taxon>
        <taxon>Platyhelminthes</taxon>
        <taxon>Monogenea</taxon>
        <taxon>Polyopisthocotylea</taxon>
        <taxon>Polystomatidea</taxon>
        <taxon>Polystomatidae</taxon>
        <taxon>Protopolystoma</taxon>
    </lineage>
</organism>
<gene>
    <name evidence="1" type="ORF">PXEA_LOCUS12581</name>
</gene>
<sequence length="190" mass="20819">MDSIVGVYVLQLGIRSCMPVYSMHTATPASKPRPQHTVNPNDGLVEWDHVDEASASPTHLSRLHAGCQGAGCQGADVMSGTTCLQSEVTSSIERKQFVGQPWPLVLQGCVQHRFRSFQTTRLGTKRMHLCVFLPRRRPCSAAIVDSDGRPACGTSLLLYWGRPMRNLAWLQRPLLDGRSHSPGTDVGVLS</sequence>
<name>A0A448WSH0_9PLAT</name>
<dbReference type="EMBL" id="CAAALY010040271">
    <property type="protein sequence ID" value="VEL19141.1"/>
    <property type="molecule type" value="Genomic_DNA"/>
</dbReference>
<dbReference type="AlphaFoldDB" id="A0A448WSH0"/>
<keyword evidence="2" id="KW-1185">Reference proteome</keyword>
<proteinExistence type="predicted"/>